<dbReference type="EMBL" id="CABEHT010000001">
    <property type="protein sequence ID" value="VTS17155.1"/>
    <property type="molecule type" value="Genomic_DNA"/>
</dbReference>
<name>A0A4U9XW67_9STRE</name>
<dbReference type="Proteomes" id="UP000394068">
    <property type="component" value="Unassembled WGS sequence"/>
</dbReference>
<evidence type="ECO:0000313" key="1">
    <source>
        <dbReference type="EMBL" id="VTS17155.1"/>
    </source>
</evidence>
<reference evidence="1 2" key="1">
    <citation type="submission" date="2019-05" db="EMBL/GenBank/DDBJ databases">
        <authorList>
            <consortium name="Pathogen Informatics"/>
        </authorList>
    </citation>
    <scope>NUCLEOTIDE SEQUENCE [LARGE SCALE GENOMIC DNA]</scope>
    <source>
        <strain evidence="1 2">NCTC5386</strain>
    </source>
</reference>
<protein>
    <submittedName>
        <fullName evidence="1">DNA primase (Type)</fullName>
    </submittedName>
</protein>
<dbReference type="InterPro" id="IPR036977">
    <property type="entry name" value="DNA_primase_Znf_CHC2"/>
</dbReference>
<dbReference type="GO" id="GO:0008270">
    <property type="term" value="F:zinc ion binding"/>
    <property type="evidence" value="ECO:0007669"/>
    <property type="project" value="InterPro"/>
</dbReference>
<dbReference type="GO" id="GO:0003677">
    <property type="term" value="F:DNA binding"/>
    <property type="evidence" value="ECO:0007669"/>
    <property type="project" value="InterPro"/>
</dbReference>
<sequence length="363" mass="41655">MIALDMIKKKSIVDVAGALGIPLKRLSSTLYEQVEHDSFKIFTNTNTFKWFSRDIQGDVIDFVQLMAGVSFKEAIHFLDKGDFPEQEVQVLKLEPFRYYLPESKDFGSARTYLKTIRHLSDETINTFGRQGLIAQGKWQSDNFSEPVVVFKSRDHHGRLVGASLQGIEEHPDRYNRGRLKTIMKGTHGYAGISLTIGKPKRLIFAESTIDLMSYYECKKAELTDVRLVSMEGLKKRVIAYHVIRLASEEKGDFSSLNSLDKGRLSYYLDVILQTTTYFKQQANLLTLAVDNDEAGRDFIEKLKDQGFPFEQDLPPLDILDGKSDWNEELIRRKLEPSLDDWICQFYEERSQAVYSPRAPVLDL</sequence>
<dbReference type="RefSeq" id="WP_077323138.1">
    <property type="nucleotide sequence ID" value="NZ_CABEHT010000001.1"/>
</dbReference>
<dbReference type="SUPFAM" id="SSF57783">
    <property type="entry name" value="Zinc beta-ribbon"/>
    <property type="match status" value="1"/>
</dbReference>
<dbReference type="Gene3D" id="3.90.580.10">
    <property type="entry name" value="Zinc finger, CHC2-type domain"/>
    <property type="match status" value="1"/>
</dbReference>
<gene>
    <name evidence="1" type="ORF">NCTC5386_01543</name>
</gene>
<dbReference type="AlphaFoldDB" id="A0A4U9XW67"/>
<accession>A0A4U9XW67</accession>
<organism evidence="1 2">
    <name type="scientific">Streptococcus pseudoporcinus</name>
    <dbReference type="NCBI Taxonomy" id="361101"/>
    <lineage>
        <taxon>Bacteria</taxon>
        <taxon>Bacillati</taxon>
        <taxon>Bacillota</taxon>
        <taxon>Bacilli</taxon>
        <taxon>Lactobacillales</taxon>
        <taxon>Streptococcaceae</taxon>
        <taxon>Streptococcus</taxon>
    </lineage>
</organism>
<dbReference type="GO" id="GO:0006260">
    <property type="term" value="P:DNA replication"/>
    <property type="evidence" value="ECO:0007669"/>
    <property type="project" value="InterPro"/>
</dbReference>
<proteinExistence type="predicted"/>
<evidence type="ECO:0000313" key="2">
    <source>
        <dbReference type="Proteomes" id="UP000394068"/>
    </source>
</evidence>
<dbReference type="Gene3D" id="3.40.1360.10">
    <property type="match status" value="1"/>
</dbReference>